<keyword evidence="3" id="KW-0272">Extracellular matrix</keyword>
<dbReference type="Pfam" id="PF01410">
    <property type="entry name" value="COLFI"/>
    <property type="match status" value="1"/>
</dbReference>
<evidence type="ECO:0000256" key="1">
    <source>
        <dbReference type="ARBA" id="ARBA00004613"/>
    </source>
</evidence>
<dbReference type="Pfam" id="PF01391">
    <property type="entry name" value="Collagen"/>
    <property type="match status" value="1"/>
</dbReference>
<evidence type="ECO:0000256" key="2">
    <source>
        <dbReference type="ARBA" id="ARBA00022525"/>
    </source>
</evidence>
<dbReference type="InterPro" id="IPR008160">
    <property type="entry name" value="Collagen"/>
</dbReference>
<reference evidence="7 8" key="1">
    <citation type="journal article" date="2019" name="Proc. Natl. Acad. Sci. U.S.A.">
        <title>Regulatory changes in pterin and carotenoid genes underlie balanced color polymorphisms in the wall lizard.</title>
        <authorList>
            <person name="Andrade P."/>
            <person name="Pinho C."/>
            <person name="Perez I de Lanuza G."/>
            <person name="Afonso S."/>
            <person name="Brejcha J."/>
            <person name="Rubin C.J."/>
            <person name="Wallerman O."/>
            <person name="Pereira P."/>
            <person name="Sabatino S.J."/>
            <person name="Bellati A."/>
            <person name="Pellitteri-Rosa D."/>
            <person name="Bosakova Z."/>
            <person name="Bunikis I."/>
            <person name="Carretero M.A."/>
            <person name="Feiner N."/>
            <person name="Marsik P."/>
            <person name="Pauperio F."/>
            <person name="Salvi D."/>
            <person name="Soler L."/>
            <person name="While G.M."/>
            <person name="Uller T."/>
            <person name="Font E."/>
            <person name="Andersson L."/>
            <person name="Carneiro M."/>
        </authorList>
    </citation>
    <scope>NUCLEOTIDE SEQUENCE</scope>
</reference>
<evidence type="ECO:0000256" key="5">
    <source>
        <dbReference type="SAM" id="MobiDB-lite"/>
    </source>
</evidence>
<evidence type="ECO:0000256" key="3">
    <source>
        <dbReference type="ARBA" id="ARBA00022530"/>
    </source>
</evidence>
<dbReference type="GO" id="GO:0005576">
    <property type="term" value="C:extracellular region"/>
    <property type="evidence" value="ECO:0007669"/>
    <property type="project" value="UniProtKB-SubCell"/>
</dbReference>
<sequence length="432" mass="46690">GAPGQAGPPGPVVSGRKWRVQGRTIKTAWQGVGLDGPCGLFQLYDSRILRQQLPFFWNELLMQPFFCSQGPTGLPGLKGDPGYKGEKGHAGLIGLIGPPGEMGEKGDQGLPGNQGTPGPKGDPGPIGPKGDPGSAGPPGPPVSDGRESGGRDYRGTTTTHFLPPLPLSLTSHLPCFCGRKSRRDWELGDQGDAPGEMDADPDAEGMAEVLAALSSLRDEVEQMRCPLGTQESPARVCKELQFCHPHLTDGEYWIDPNQGCSRDAFKVFCNFTAGGETCLFPDKKVEGWPRERTEATPISPSFCYQFSYVDADGNPMQVTQLTFLRLLSAIAHQNFTLLCQNVAAWYEADTNSHTRALHFLAFNGVELMHNSTEALVQALYDGCQVRKGQERTVLQVVTQRVEQLPLADVAVQDFGDTNQKFGFELGPVCFSG</sequence>
<comment type="subcellular location">
    <subcellularLocation>
        <location evidence="1">Secreted</location>
    </subcellularLocation>
</comment>
<dbReference type="InterPro" id="IPR000885">
    <property type="entry name" value="Fib_collagen_C"/>
</dbReference>
<organism evidence="7 8">
    <name type="scientific">Podarcis muralis</name>
    <name type="common">Wall lizard</name>
    <name type="synonym">Lacerta muralis</name>
    <dbReference type="NCBI Taxonomy" id="64176"/>
    <lineage>
        <taxon>Eukaryota</taxon>
        <taxon>Metazoa</taxon>
        <taxon>Chordata</taxon>
        <taxon>Craniata</taxon>
        <taxon>Vertebrata</taxon>
        <taxon>Euteleostomi</taxon>
        <taxon>Lepidosauria</taxon>
        <taxon>Squamata</taxon>
        <taxon>Bifurcata</taxon>
        <taxon>Unidentata</taxon>
        <taxon>Episquamata</taxon>
        <taxon>Laterata</taxon>
        <taxon>Lacertibaenia</taxon>
        <taxon>Lacertidae</taxon>
        <taxon>Podarcis</taxon>
    </lineage>
</organism>
<keyword evidence="2" id="KW-0964">Secreted</keyword>
<dbReference type="SMART" id="SM00038">
    <property type="entry name" value="COLFI"/>
    <property type="match status" value="1"/>
</dbReference>
<feature type="domain" description="Fibrillar collagen NC1" evidence="6">
    <location>
        <begin position="207"/>
        <end position="431"/>
    </location>
</feature>
<dbReference type="PANTHER" id="PTHR24637">
    <property type="entry name" value="COLLAGEN"/>
    <property type="match status" value="1"/>
</dbReference>
<dbReference type="PROSITE" id="PS51461">
    <property type="entry name" value="NC1_FIB"/>
    <property type="match status" value="1"/>
</dbReference>
<proteinExistence type="predicted"/>
<dbReference type="Gene3D" id="2.60.120.1000">
    <property type="match status" value="1"/>
</dbReference>
<dbReference type="FunFam" id="2.60.120.1000:FF:000007">
    <property type="entry name" value="Collagen type V alpha 3 chain"/>
    <property type="match status" value="1"/>
</dbReference>
<dbReference type="GO" id="GO:0005581">
    <property type="term" value="C:collagen trimer"/>
    <property type="evidence" value="ECO:0007669"/>
    <property type="project" value="UniProtKB-KW"/>
</dbReference>
<evidence type="ECO:0000259" key="6">
    <source>
        <dbReference type="PROSITE" id="PS51461"/>
    </source>
</evidence>
<dbReference type="GO" id="GO:0005201">
    <property type="term" value="F:extracellular matrix structural constituent"/>
    <property type="evidence" value="ECO:0007669"/>
    <property type="project" value="InterPro"/>
</dbReference>
<dbReference type="OMA" id="QAWKEND"/>
<feature type="compositionally biased region" description="Basic and acidic residues" evidence="5">
    <location>
        <begin position="144"/>
        <end position="154"/>
    </location>
</feature>
<dbReference type="AlphaFoldDB" id="A0A670IH23"/>
<keyword evidence="8" id="KW-1185">Reference proteome</keyword>
<dbReference type="Proteomes" id="UP000472272">
    <property type="component" value="Chromosome 2"/>
</dbReference>
<reference evidence="7" key="2">
    <citation type="submission" date="2025-08" db="UniProtKB">
        <authorList>
            <consortium name="Ensembl"/>
        </authorList>
    </citation>
    <scope>IDENTIFICATION</scope>
</reference>
<feature type="region of interest" description="Disordered" evidence="5">
    <location>
        <begin position="88"/>
        <end position="164"/>
    </location>
</feature>
<reference evidence="7" key="3">
    <citation type="submission" date="2025-09" db="UniProtKB">
        <authorList>
            <consortium name="Ensembl"/>
        </authorList>
    </citation>
    <scope>IDENTIFICATION</scope>
</reference>
<evidence type="ECO:0000256" key="4">
    <source>
        <dbReference type="ARBA" id="ARBA00023119"/>
    </source>
</evidence>
<evidence type="ECO:0000313" key="8">
    <source>
        <dbReference type="Proteomes" id="UP000472272"/>
    </source>
</evidence>
<evidence type="ECO:0000313" key="7">
    <source>
        <dbReference type="Ensembl" id="ENSPMRP00000010904.1"/>
    </source>
</evidence>
<name>A0A670IH23_PODMU</name>
<keyword evidence="4" id="KW-0176">Collagen</keyword>
<dbReference type="PANTHER" id="PTHR24637:SF421">
    <property type="entry name" value="CUTICLE COLLAGEN DPY-2"/>
    <property type="match status" value="1"/>
</dbReference>
<accession>A0A670IH23</accession>
<dbReference type="Ensembl" id="ENSPMRT00000011641.1">
    <property type="protein sequence ID" value="ENSPMRP00000010904.1"/>
    <property type="gene ID" value="ENSPMRG00000007254.1"/>
</dbReference>
<protein>
    <recommendedName>
        <fullName evidence="6">Fibrillar collagen NC1 domain-containing protein</fullName>
    </recommendedName>
</protein>
<dbReference type="GeneTree" id="ENSGT00940000154535"/>